<dbReference type="EMBL" id="AEYX01000043">
    <property type="protein sequence ID" value="EGG44433.1"/>
    <property type="molecule type" value="Genomic_DNA"/>
</dbReference>
<dbReference type="RefSeq" id="WP_006143097.1">
    <property type="nucleotide sequence ID" value="NZ_AEYX01000043.1"/>
</dbReference>
<name>F3NQH3_9ACTN</name>
<reference evidence="1 2" key="1">
    <citation type="journal article" date="2011" name="J. Bacteriol.">
        <title>Draft genome sequence of the marine bacterium Streptomyces griseoaurantiacus M045, which produces novel manumycin-type antibiotics with a pABA core component.</title>
        <authorList>
            <person name="Li F."/>
            <person name="Jiang P."/>
            <person name="Zheng H."/>
            <person name="Wang S."/>
            <person name="Zhao G."/>
            <person name="Qin S."/>
            <person name="Liu Z."/>
        </authorList>
    </citation>
    <scope>NUCLEOTIDE SEQUENCE [LARGE SCALE GENOMIC DNA]</scope>
    <source>
        <strain evidence="1 2">M045</strain>
    </source>
</reference>
<organism evidence="1 2">
    <name type="scientific">Streptomyces griseoaurantiacus M045</name>
    <dbReference type="NCBI Taxonomy" id="996637"/>
    <lineage>
        <taxon>Bacteria</taxon>
        <taxon>Bacillati</taxon>
        <taxon>Actinomycetota</taxon>
        <taxon>Actinomycetes</taxon>
        <taxon>Kitasatosporales</taxon>
        <taxon>Streptomycetaceae</taxon>
        <taxon>Streptomyces</taxon>
        <taxon>Streptomyces aurantiacus group</taxon>
    </lineage>
</organism>
<keyword evidence="2" id="KW-1185">Reference proteome</keyword>
<protein>
    <submittedName>
        <fullName evidence="1">Uncharacterized protein</fullName>
    </submittedName>
</protein>
<sequence>MEHRAISDELRAARHMFLCIGSMLGDGNANRFSNFIEAAYITPVNKAQST</sequence>
<dbReference type="Proteomes" id="UP000003022">
    <property type="component" value="Unassembled WGS sequence"/>
</dbReference>
<dbReference type="eggNOG" id="ENOG5032533">
    <property type="taxonomic scope" value="Bacteria"/>
</dbReference>
<proteinExistence type="predicted"/>
<dbReference type="AlphaFoldDB" id="F3NQH3"/>
<evidence type="ECO:0000313" key="1">
    <source>
        <dbReference type="EMBL" id="EGG44433.1"/>
    </source>
</evidence>
<evidence type="ECO:0000313" key="2">
    <source>
        <dbReference type="Proteomes" id="UP000003022"/>
    </source>
</evidence>
<gene>
    <name evidence="1" type="ORF">SGM_5248</name>
</gene>
<comment type="caution">
    <text evidence="1">The sequence shown here is derived from an EMBL/GenBank/DDBJ whole genome shotgun (WGS) entry which is preliminary data.</text>
</comment>
<accession>F3NQH3</accession>